<proteinExistence type="predicted"/>
<organism evidence="2 3">
    <name type="scientific">Plectus sambesii</name>
    <dbReference type="NCBI Taxonomy" id="2011161"/>
    <lineage>
        <taxon>Eukaryota</taxon>
        <taxon>Metazoa</taxon>
        <taxon>Ecdysozoa</taxon>
        <taxon>Nematoda</taxon>
        <taxon>Chromadorea</taxon>
        <taxon>Plectida</taxon>
        <taxon>Plectina</taxon>
        <taxon>Plectoidea</taxon>
        <taxon>Plectidae</taxon>
        <taxon>Plectus</taxon>
    </lineage>
</organism>
<protein>
    <submittedName>
        <fullName evidence="3">Uncharacterized protein</fullName>
    </submittedName>
</protein>
<feature type="compositionally biased region" description="Low complexity" evidence="1">
    <location>
        <begin position="12"/>
        <end position="28"/>
    </location>
</feature>
<dbReference type="WBParaSite" id="PSAMB.scaffold4572size14194.g24631.t1">
    <property type="protein sequence ID" value="PSAMB.scaffold4572size14194.g24631.t1"/>
    <property type="gene ID" value="PSAMB.scaffold4572size14194.g24631"/>
</dbReference>
<reference evidence="3" key="1">
    <citation type="submission" date="2022-11" db="UniProtKB">
        <authorList>
            <consortium name="WormBaseParasite"/>
        </authorList>
    </citation>
    <scope>IDENTIFICATION</scope>
</reference>
<accession>A0A914WLV6</accession>
<dbReference type="Proteomes" id="UP000887566">
    <property type="component" value="Unplaced"/>
</dbReference>
<evidence type="ECO:0000256" key="1">
    <source>
        <dbReference type="SAM" id="MobiDB-lite"/>
    </source>
</evidence>
<feature type="compositionally biased region" description="Polar residues" evidence="1">
    <location>
        <begin position="70"/>
        <end position="79"/>
    </location>
</feature>
<feature type="region of interest" description="Disordered" evidence="1">
    <location>
        <begin position="1"/>
        <end position="29"/>
    </location>
</feature>
<dbReference type="AlphaFoldDB" id="A0A914WLV6"/>
<evidence type="ECO:0000313" key="2">
    <source>
        <dbReference type="Proteomes" id="UP000887566"/>
    </source>
</evidence>
<evidence type="ECO:0000313" key="3">
    <source>
        <dbReference type="WBParaSite" id="PSAMB.scaffold4572size14194.g24631.t1"/>
    </source>
</evidence>
<keyword evidence="2" id="KW-1185">Reference proteome</keyword>
<sequence>MTDGVAAASAMRSPNRAARVPRSSPSRSLIPMKYASLRDSLMPASNWRLSASSLGLMSDPADPTPHPITPLSTADSSRTTNWEQQFFDDDAVYRPSTTTTSNIGNGGGGYGVHGAAGQIGGGSQQIVSPTRLQLEFSPLRI</sequence>
<feature type="region of interest" description="Disordered" evidence="1">
    <location>
        <begin position="58"/>
        <end position="79"/>
    </location>
</feature>
<name>A0A914WLV6_9BILA</name>